<dbReference type="EMBL" id="AEXL02000046">
    <property type="protein sequence ID" value="EIJ66567.1"/>
    <property type="molecule type" value="Genomic_DNA"/>
</dbReference>
<comment type="caution">
    <text evidence="1">The sequence shown here is derived from an EMBL/GenBank/DDBJ whole genome shotgun (WGS) entry which is preliminary data.</text>
</comment>
<evidence type="ECO:0000313" key="2">
    <source>
        <dbReference type="Proteomes" id="UP000003423"/>
    </source>
</evidence>
<sequence length="56" mass="6484">MTSYRFQKIKEIDSFRGESSEPIGNVVELPKSTWPLSDEFYLLLAKKSGYEKALKK</sequence>
<reference evidence="1 2" key="1">
    <citation type="journal article" date="2012" name="J. Bacteriol.">
        <title>Genome sequence of "Candidatus Nitrosopumilus salaria" BD31, an ammonia-oxidizing archaeon from the San Francisco Bay estuary.</title>
        <authorList>
            <person name="Mosier A.C."/>
            <person name="Allen E.E."/>
            <person name="Kim M."/>
            <person name="Ferriera S."/>
            <person name="Francis C.A."/>
        </authorList>
    </citation>
    <scope>NUCLEOTIDE SEQUENCE [LARGE SCALE GENOMIC DNA]</scope>
    <source>
        <strain evidence="1 2">BD31</strain>
    </source>
</reference>
<dbReference type="AlphaFoldDB" id="I3D4C4"/>
<gene>
    <name evidence="1" type="ORF">BD31_I1927</name>
</gene>
<protein>
    <submittedName>
        <fullName evidence="1">Uncharacterized protein</fullName>
    </submittedName>
</protein>
<name>I3D4C4_9ARCH</name>
<accession>I3D4C4</accession>
<keyword evidence="2" id="KW-1185">Reference proteome</keyword>
<evidence type="ECO:0000313" key="1">
    <source>
        <dbReference type="EMBL" id="EIJ66567.1"/>
    </source>
</evidence>
<dbReference type="PATRIC" id="fig|859350.6.peg.426"/>
<organism evidence="1 2">
    <name type="scientific">Candidatus Nitrosopumilus salarius BD31</name>
    <dbReference type="NCBI Taxonomy" id="859350"/>
    <lineage>
        <taxon>Archaea</taxon>
        <taxon>Nitrososphaerota</taxon>
        <taxon>Nitrososphaeria</taxon>
        <taxon>Nitrosopumilales</taxon>
        <taxon>Nitrosopumilaceae</taxon>
        <taxon>Nitrosopumilus</taxon>
    </lineage>
</organism>
<proteinExistence type="predicted"/>
<dbReference type="Proteomes" id="UP000003423">
    <property type="component" value="Unassembled WGS sequence"/>
</dbReference>